<comment type="subcellular location">
    <subcellularLocation>
        <location evidence="1 11">Cytoplasm</location>
    </subcellularLocation>
</comment>
<dbReference type="PANTHER" id="PTHR22624">
    <property type="entry name" value="CYSTEINE PROTEASE ATG4"/>
    <property type="match status" value="1"/>
</dbReference>
<dbReference type="EC" id="3.4.22.-" evidence="11"/>
<keyword evidence="3" id="KW-0813">Transport</keyword>
<dbReference type="InterPro" id="IPR046792">
    <property type="entry name" value="Peptidase_C54_cat"/>
</dbReference>
<dbReference type="InterPro" id="IPR038765">
    <property type="entry name" value="Papain-like_cys_pep_sf"/>
</dbReference>
<evidence type="ECO:0000256" key="8">
    <source>
        <dbReference type="ARBA" id="ARBA00022927"/>
    </source>
</evidence>
<dbReference type="GO" id="GO:0004197">
    <property type="term" value="F:cysteine-type endopeptidase activity"/>
    <property type="evidence" value="ECO:0007669"/>
    <property type="project" value="TreeGrafter"/>
</dbReference>
<dbReference type="GO" id="GO:0034727">
    <property type="term" value="P:piecemeal microautophagy of the nucleus"/>
    <property type="evidence" value="ECO:0007669"/>
    <property type="project" value="TreeGrafter"/>
</dbReference>
<keyword evidence="14" id="KW-1185">Reference proteome</keyword>
<keyword evidence="9 11" id="KW-0072">Autophagy</keyword>
<dbReference type="InterPro" id="IPR005078">
    <property type="entry name" value="Peptidase_C54"/>
</dbReference>
<sequence>MVVGERKANGAPRCDLADLVRPMYNFIFTFLLKNAPLMDNAETYIIGSGMYSGAETTKWADKATAALLYFSYRNRIVPLTNGSTTDLSWGCMIRTGQMMLAHVLTRYFNGGGPQIGDEKLQELRAKTQTLFCDTPSAPFGIHAITAEGARHGVKCGGWFGPTPISSTLSALSASYLAAGGEGPVVLSFPDRQICVGQVEELLRESKHVVLLIPVMLGPHVISKKYARFMERCLEMESSVGILGGKSRSAYFLFGHQGDSVFYLDPHYLQIAFTMPDRPGELTCARRALPSTSCDTSMTLGFYISSLTSFAIFEEDLAKINAGLTFPLISISASPPAGEGKADADAKLNLNGSFSFPPG</sequence>
<protein>
    <recommendedName>
        <fullName evidence="11">Cysteine protease</fullName>
        <ecNumber evidence="11">3.4.22.-</ecNumber>
    </recommendedName>
</protein>
<keyword evidence="4 11" id="KW-0963">Cytoplasm</keyword>
<reference evidence="13 14" key="1">
    <citation type="submission" date="2013-07" db="EMBL/GenBank/DDBJ databases">
        <authorList>
            <person name="Stoco P.H."/>
            <person name="Wagner G."/>
            <person name="Gerber A."/>
            <person name="Zaha A."/>
            <person name="Thompson C."/>
            <person name="Bartholomeu D.C."/>
            <person name="Luckemeyer D.D."/>
            <person name="Bahia D."/>
            <person name="Loreto E."/>
            <person name="Prestes E.B."/>
            <person name="Lima F.M."/>
            <person name="Rodrigues-Luiz G."/>
            <person name="Vallejo G.A."/>
            <person name="Filho J.F."/>
            <person name="Monteiro K.M."/>
            <person name="Tyler K.M."/>
            <person name="de Almeida L.G."/>
            <person name="Ortiz M.F."/>
            <person name="Siervo M.A."/>
            <person name="de Moraes M.H."/>
            <person name="Cunha O.L."/>
            <person name="Mendonca-Neto R."/>
            <person name="Silva R."/>
            <person name="Teixeira S.M."/>
            <person name="Murta S.M."/>
            <person name="Sincero T.C."/>
            <person name="Mendes T.A."/>
            <person name="Urmenyi T.P."/>
            <person name="Silva V.G."/>
            <person name="da Rocha W.D."/>
            <person name="Andersson B."/>
            <person name="Romanha A.J."/>
            <person name="Steindel M."/>
            <person name="de Vasconcelos A.T."/>
            <person name="Grisard E.C."/>
        </authorList>
    </citation>
    <scope>NUCLEOTIDE SEQUENCE [LARGE SCALE GENOMIC DNA]</scope>
    <source>
        <strain evidence="13 14">SC58</strain>
    </source>
</reference>
<evidence type="ECO:0000256" key="3">
    <source>
        <dbReference type="ARBA" id="ARBA00022448"/>
    </source>
</evidence>
<dbReference type="GO" id="GO:0035973">
    <property type="term" value="P:aggrephagy"/>
    <property type="evidence" value="ECO:0007669"/>
    <property type="project" value="TreeGrafter"/>
</dbReference>
<evidence type="ECO:0000256" key="1">
    <source>
        <dbReference type="ARBA" id="ARBA00004496"/>
    </source>
</evidence>
<dbReference type="OrthoDB" id="2960936at2759"/>
<feature type="domain" description="Peptidase C54 catalytic" evidence="12">
    <location>
        <begin position="64"/>
        <end position="312"/>
    </location>
</feature>
<accession>A0A061JBL6</accession>
<proteinExistence type="inferred from homology"/>
<gene>
    <name evidence="13" type="ORF">TRSC58_00492</name>
</gene>
<keyword evidence="6 11" id="KW-0378">Hydrolase</keyword>
<comment type="function">
    <text evidence="11">Cysteine protease that plays a key role in autophagy by mediating both proteolytic activation and delipidation of ATG8 family proteins.</text>
</comment>
<dbReference type="GO" id="GO:0000045">
    <property type="term" value="P:autophagosome assembly"/>
    <property type="evidence" value="ECO:0007669"/>
    <property type="project" value="TreeGrafter"/>
</dbReference>
<keyword evidence="5 11" id="KW-0645">Protease</keyword>
<dbReference type="VEuPathDB" id="TriTrypDB:TRSC58_00492"/>
<keyword evidence="8 11" id="KW-0653">Protein transport</keyword>
<dbReference type="GO" id="GO:0005737">
    <property type="term" value="C:cytoplasm"/>
    <property type="evidence" value="ECO:0007669"/>
    <property type="project" value="UniProtKB-SubCell"/>
</dbReference>
<dbReference type="Pfam" id="PF03416">
    <property type="entry name" value="Peptidase_C54"/>
    <property type="match status" value="1"/>
</dbReference>
<dbReference type="PANTHER" id="PTHR22624:SF53">
    <property type="entry name" value="CYSTEINE PROTEASE"/>
    <property type="match status" value="1"/>
</dbReference>
<dbReference type="GO" id="GO:0015031">
    <property type="term" value="P:protein transport"/>
    <property type="evidence" value="ECO:0007669"/>
    <property type="project" value="UniProtKB-KW"/>
</dbReference>
<dbReference type="AlphaFoldDB" id="A0A061JBL6"/>
<evidence type="ECO:0000256" key="11">
    <source>
        <dbReference type="RuleBase" id="RU363115"/>
    </source>
</evidence>
<evidence type="ECO:0000256" key="4">
    <source>
        <dbReference type="ARBA" id="ARBA00022490"/>
    </source>
</evidence>
<evidence type="ECO:0000256" key="10">
    <source>
        <dbReference type="ARBA" id="ARBA00029362"/>
    </source>
</evidence>
<evidence type="ECO:0000313" key="14">
    <source>
        <dbReference type="Proteomes" id="UP000031737"/>
    </source>
</evidence>
<evidence type="ECO:0000256" key="5">
    <source>
        <dbReference type="ARBA" id="ARBA00022670"/>
    </source>
</evidence>
<dbReference type="GO" id="GO:0000423">
    <property type="term" value="P:mitophagy"/>
    <property type="evidence" value="ECO:0007669"/>
    <property type="project" value="TreeGrafter"/>
</dbReference>
<keyword evidence="7" id="KW-0788">Thiol protease</keyword>
<dbReference type="SUPFAM" id="SSF54001">
    <property type="entry name" value="Cysteine proteinases"/>
    <property type="match status" value="1"/>
</dbReference>
<comment type="catalytic activity">
    <reaction evidence="10">
        <text>[protein]-C-terminal L-amino acid-glycyl-phosphatidylethanolamide + H2O = [protein]-C-terminal L-amino acid-glycine + a 1,2-diacyl-sn-glycero-3-phosphoethanolamine</text>
        <dbReference type="Rhea" id="RHEA:67548"/>
        <dbReference type="Rhea" id="RHEA-COMP:17323"/>
        <dbReference type="Rhea" id="RHEA-COMP:17324"/>
        <dbReference type="ChEBI" id="CHEBI:15377"/>
        <dbReference type="ChEBI" id="CHEBI:64612"/>
        <dbReference type="ChEBI" id="CHEBI:172940"/>
        <dbReference type="ChEBI" id="CHEBI:172941"/>
    </reaction>
    <physiologicalReaction direction="left-to-right" evidence="10">
        <dbReference type="Rhea" id="RHEA:67549"/>
    </physiologicalReaction>
</comment>
<evidence type="ECO:0000256" key="2">
    <source>
        <dbReference type="ARBA" id="ARBA00010958"/>
    </source>
</evidence>
<evidence type="ECO:0000259" key="12">
    <source>
        <dbReference type="Pfam" id="PF03416"/>
    </source>
</evidence>
<organism evidence="13 14">
    <name type="scientific">Trypanosoma rangeli SC58</name>
    <dbReference type="NCBI Taxonomy" id="429131"/>
    <lineage>
        <taxon>Eukaryota</taxon>
        <taxon>Discoba</taxon>
        <taxon>Euglenozoa</taxon>
        <taxon>Kinetoplastea</taxon>
        <taxon>Metakinetoplastina</taxon>
        <taxon>Trypanosomatida</taxon>
        <taxon>Trypanosomatidae</taxon>
        <taxon>Trypanosoma</taxon>
        <taxon>Herpetosoma</taxon>
    </lineage>
</organism>
<comment type="caution">
    <text evidence="13">The sequence shown here is derived from an EMBL/GenBank/DDBJ whole genome shotgun (WGS) entry which is preliminary data.</text>
</comment>
<dbReference type="GO" id="GO:0019786">
    <property type="term" value="F:protein-phosphatidylethanolamide deconjugating activity"/>
    <property type="evidence" value="ECO:0007669"/>
    <property type="project" value="InterPro"/>
</dbReference>
<comment type="similarity">
    <text evidence="2 11">Belongs to the peptidase C54 family.</text>
</comment>
<dbReference type="EMBL" id="AUPL01000492">
    <property type="protein sequence ID" value="ESL11750.1"/>
    <property type="molecule type" value="Genomic_DNA"/>
</dbReference>
<evidence type="ECO:0000256" key="9">
    <source>
        <dbReference type="ARBA" id="ARBA00023006"/>
    </source>
</evidence>
<evidence type="ECO:0000256" key="6">
    <source>
        <dbReference type="ARBA" id="ARBA00022801"/>
    </source>
</evidence>
<dbReference type="Proteomes" id="UP000031737">
    <property type="component" value="Unassembled WGS sequence"/>
</dbReference>
<dbReference type="GO" id="GO:0016485">
    <property type="term" value="P:protein processing"/>
    <property type="evidence" value="ECO:0007669"/>
    <property type="project" value="TreeGrafter"/>
</dbReference>
<evidence type="ECO:0000313" key="13">
    <source>
        <dbReference type="EMBL" id="ESL11750.1"/>
    </source>
</evidence>
<name>A0A061JBL6_TRYRA</name>
<evidence type="ECO:0000256" key="7">
    <source>
        <dbReference type="ARBA" id="ARBA00022807"/>
    </source>
</evidence>